<evidence type="ECO:0000313" key="3">
    <source>
        <dbReference type="Proteomes" id="UP000095651"/>
    </source>
</evidence>
<dbReference type="Gene3D" id="3.90.350.10">
    <property type="entry name" value="Transposase Inhibitor Protein From Tn5, Chain A, domain 1"/>
    <property type="match status" value="1"/>
</dbReference>
<dbReference type="GO" id="GO:0006313">
    <property type="term" value="P:DNA transposition"/>
    <property type="evidence" value="ECO:0007669"/>
    <property type="project" value="InterPro"/>
</dbReference>
<sequence length="158" mass="18439">MPAKVVYVRNKNKRKESLCLISTDVDLSEAEIIRIYGKRWDIEVFFKVCKSYLNLSKECRAISKDTITAHTVIVFTRYMMQSLESLESNDERTLGEPFLYFSDEISDVAWIQDFQMLLQMFRTLLTDNIELSDEKIDELMEAFMATIPSVLKSWLQAA</sequence>
<evidence type="ECO:0000259" key="1">
    <source>
        <dbReference type="Pfam" id="PF01609"/>
    </source>
</evidence>
<protein>
    <submittedName>
        <fullName evidence="2">Transposase family protein</fullName>
    </submittedName>
</protein>
<name>A0A174NTG9_9FIRM</name>
<organism evidence="2 3">
    <name type="scientific">Hungatella hathewayi</name>
    <dbReference type="NCBI Taxonomy" id="154046"/>
    <lineage>
        <taxon>Bacteria</taxon>
        <taxon>Bacillati</taxon>
        <taxon>Bacillota</taxon>
        <taxon>Clostridia</taxon>
        <taxon>Lachnospirales</taxon>
        <taxon>Lachnospiraceae</taxon>
        <taxon>Hungatella</taxon>
    </lineage>
</organism>
<dbReference type="InterPro" id="IPR012337">
    <property type="entry name" value="RNaseH-like_sf"/>
</dbReference>
<proteinExistence type="predicted"/>
<reference evidence="2 3" key="1">
    <citation type="submission" date="2015-09" db="EMBL/GenBank/DDBJ databases">
        <authorList>
            <consortium name="Pathogen Informatics"/>
        </authorList>
    </citation>
    <scope>NUCLEOTIDE SEQUENCE [LARGE SCALE GENOMIC DNA]</scope>
    <source>
        <strain evidence="2 3">2789STDY5608850</strain>
    </source>
</reference>
<gene>
    <name evidence="2" type="ORF">ERS852407_06147</name>
</gene>
<dbReference type="GO" id="GO:0003677">
    <property type="term" value="F:DNA binding"/>
    <property type="evidence" value="ECO:0007669"/>
    <property type="project" value="InterPro"/>
</dbReference>
<evidence type="ECO:0000313" key="2">
    <source>
        <dbReference type="EMBL" id="CUP52004.1"/>
    </source>
</evidence>
<dbReference type="AlphaFoldDB" id="A0A174NTG9"/>
<dbReference type="EMBL" id="CYZE01000051">
    <property type="protein sequence ID" value="CUP52004.1"/>
    <property type="molecule type" value="Genomic_DNA"/>
</dbReference>
<dbReference type="Pfam" id="PF01609">
    <property type="entry name" value="DDE_Tnp_1"/>
    <property type="match status" value="1"/>
</dbReference>
<dbReference type="SUPFAM" id="SSF53098">
    <property type="entry name" value="Ribonuclease H-like"/>
    <property type="match status" value="1"/>
</dbReference>
<dbReference type="GO" id="GO:0004803">
    <property type="term" value="F:transposase activity"/>
    <property type="evidence" value="ECO:0007669"/>
    <property type="project" value="InterPro"/>
</dbReference>
<dbReference type="InterPro" id="IPR002559">
    <property type="entry name" value="Transposase_11"/>
</dbReference>
<dbReference type="Proteomes" id="UP000095651">
    <property type="component" value="Unassembled WGS sequence"/>
</dbReference>
<accession>A0A174NTG9</accession>
<feature type="domain" description="Transposase IS4-like" evidence="1">
    <location>
        <begin position="13"/>
        <end position="79"/>
    </location>
</feature>